<dbReference type="InterPro" id="IPR000644">
    <property type="entry name" value="CBS_dom"/>
</dbReference>
<keyword evidence="5" id="KW-1185">Reference proteome</keyword>
<dbReference type="InterPro" id="IPR051257">
    <property type="entry name" value="Diverse_CBS-Domain"/>
</dbReference>
<accession>A0A0L1JJL5</accession>
<feature type="domain" description="CBS" evidence="3">
    <location>
        <begin position="8"/>
        <end position="67"/>
    </location>
</feature>
<sequence>MTIKSILARKSALVPVIEPTAPVEAALVHLEQDEISALIVSSDAERIEGILTAADIARGLHKYGADIVGLPVNRLMTRDVKTCEVSASIADVHKLMSEHRIRHVPVTRNGALSGLINILDVIQGRLDDSETDAKSLRDYVAGRA</sequence>
<evidence type="ECO:0000313" key="5">
    <source>
        <dbReference type="Proteomes" id="UP000036938"/>
    </source>
</evidence>
<proteinExistence type="predicted"/>
<dbReference type="EMBL" id="AQQZ01000022">
    <property type="protein sequence ID" value="KNG91939.1"/>
    <property type="molecule type" value="Genomic_DNA"/>
</dbReference>
<dbReference type="SMART" id="SM00116">
    <property type="entry name" value="CBS"/>
    <property type="match status" value="2"/>
</dbReference>
<evidence type="ECO:0000313" key="4">
    <source>
        <dbReference type="EMBL" id="KNG91939.1"/>
    </source>
</evidence>
<name>A0A0L1JJL5_9RHOB</name>
<keyword evidence="1 2" id="KW-0129">CBS domain</keyword>
<feature type="domain" description="CBS" evidence="3">
    <location>
        <begin position="76"/>
        <end position="131"/>
    </location>
</feature>
<organism evidence="4 5">
    <name type="scientific">Pseudaestuariivita atlantica</name>
    <dbReference type="NCBI Taxonomy" id="1317121"/>
    <lineage>
        <taxon>Bacteria</taxon>
        <taxon>Pseudomonadati</taxon>
        <taxon>Pseudomonadota</taxon>
        <taxon>Alphaproteobacteria</taxon>
        <taxon>Rhodobacterales</taxon>
        <taxon>Paracoccaceae</taxon>
        <taxon>Pseudaestuariivita</taxon>
    </lineage>
</organism>
<dbReference type="PATRIC" id="fig|1317121.7.peg.1775"/>
<dbReference type="InterPro" id="IPR046342">
    <property type="entry name" value="CBS_dom_sf"/>
</dbReference>
<dbReference type="Proteomes" id="UP000036938">
    <property type="component" value="Unassembled WGS sequence"/>
</dbReference>
<dbReference type="PROSITE" id="PS51371">
    <property type="entry name" value="CBS"/>
    <property type="match status" value="2"/>
</dbReference>
<evidence type="ECO:0000256" key="2">
    <source>
        <dbReference type="PROSITE-ProRule" id="PRU00703"/>
    </source>
</evidence>
<reference evidence="4 5" key="1">
    <citation type="journal article" date="2015" name="Int. J. Syst. Evol. Microbiol.">
        <title>Aestuariivita atlantica sp. nov., isolated from deep sea sediment of the Atlantic Ocean.</title>
        <authorList>
            <person name="Li G."/>
            <person name="Lai Q."/>
            <person name="Du Y."/>
            <person name="Liu X."/>
            <person name="Sun F."/>
            <person name="Shao Z."/>
        </authorList>
    </citation>
    <scope>NUCLEOTIDE SEQUENCE [LARGE SCALE GENOMIC DNA]</scope>
    <source>
        <strain evidence="4 5">22II-S11-z3</strain>
    </source>
</reference>
<gene>
    <name evidence="4" type="ORF">ATO11_20055</name>
</gene>
<evidence type="ECO:0000256" key="1">
    <source>
        <dbReference type="ARBA" id="ARBA00023122"/>
    </source>
</evidence>
<dbReference type="Pfam" id="PF00571">
    <property type="entry name" value="CBS"/>
    <property type="match status" value="2"/>
</dbReference>
<evidence type="ECO:0000259" key="3">
    <source>
        <dbReference type="PROSITE" id="PS51371"/>
    </source>
</evidence>
<dbReference type="STRING" id="1317121.ATO11_20055"/>
<protein>
    <recommendedName>
        <fullName evidence="3">CBS domain-containing protein</fullName>
    </recommendedName>
</protein>
<dbReference type="PANTHER" id="PTHR43080:SF2">
    <property type="entry name" value="CBS DOMAIN-CONTAINING PROTEIN"/>
    <property type="match status" value="1"/>
</dbReference>
<dbReference type="AlphaFoldDB" id="A0A0L1JJL5"/>
<comment type="caution">
    <text evidence="4">The sequence shown here is derived from an EMBL/GenBank/DDBJ whole genome shotgun (WGS) entry which is preliminary data.</text>
</comment>
<dbReference type="Gene3D" id="3.10.580.10">
    <property type="entry name" value="CBS-domain"/>
    <property type="match status" value="1"/>
</dbReference>
<dbReference type="SUPFAM" id="SSF54631">
    <property type="entry name" value="CBS-domain pair"/>
    <property type="match status" value="1"/>
</dbReference>
<dbReference type="PANTHER" id="PTHR43080">
    <property type="entry name" value="CBS DOMAIN-CONTAINING PROTEIN CBSX3, MITOCHONDRIAL"/>
    <property type="match status" value="1"/>
</dbReference>